<dbReference type="STRING" id="395961.Cyan7425_0846"/>
<proteinExistence type="predicted"/>
<keyword evidence="1" id="KW-0472">Membrane</keyword>
<accession>B8HWS9</accession>
<keyword evidence="1" id="KW-1133">Transmembrane helix</keyword>
<evidence type="ECO:0000313" key="2">
    <source>
        <dbReference type="EMBL" id="ACL43232.1"/>
    </source>
</evidence>
<protein>
    <submittedName>
        <fullName evidence="2">Uncharacterized protein</fullName>
    </submittedName>
</protein>
<organism evidence="2">
    <name type="scientific">Cyanothece sp. (strain PCC 7425 / ATCC 29141)</name>
    <dbReference type="NCBI Taxonomy" id="395961"/>
    <lineage>
        <taxon>Bacteria</taxon>
        <taxon>Bacillati</taxon>
        <taxon>Cyanobacteriota</taxon>
        <taxon>Cyanophyceae</taxon>
        <taxon>Gomontiellales</taxon>
        <taxon>Cyanothecaceae</taxon>
        <taxon>Cyanothece</taxon>
    </lineage>
</organism>
<dbReference type="EMBL" id="CP001344">
    <property type="protein sequence ID" value="ACL43232.1"/>
    <property type="molecule type" value="Genomic_DNA"/>
</dbReference>
<gene>
    <name evidence="2" type="ordered locus">Cyan7425_0846</name>
</gene>
<dbReference type="KEGG" id="cyn:Cyan7425_0846"/>
<reference evidence="2" key="1">
    <citation type="submission" date="2009-01" db="EMBL/GenBank/DDBJ databases">
        <title>Complete sequence of chromosome Cyanothece sp. PCC 7425.</title>
        <authorList>
            <consortium name="US DOE Joint Genome Institute"/>
            <person name="Lucas S."/>
            <person name="Copeland A."/>
            <person name="Lapidus A."/>
            <person name="Glavina del Rio T."/>
            <person name="Dalin E."/>
            <person name="Tice H."/>
            <person name="Bruce D."/>
            <person name="Goodwin L."/>
            <person name="Pitluck S."/>
            <person name="Sims D."/>
            <person name="Meineke L."/>
            <person name="Brettin T."/>
            <person name="Detter J.C."/>
            <person name="Han C."/>
            <person name="Larimer F."/>
            <person name="Land M."/>
            <person name="Hauser L."/>
            <person name="Kyrpides N."/>
            <person name="Ovchinnikova G."/>
            <person name="Liberton M."/>
            <person name="Stoeckel J."/>
            <person name="Banerjee A."/>
            <person name="Singh A."/>
            <person name="Page L."/>
            <person name="Sato H."/>
            <person name="Zhao L."/>
            <person name="Sherman L."/>
            <person name="Pakrasi H."/>
            <person name="Richardson P."/>
        </authorList>
    </citation>
    <scope>NUCLEOTIDE SEQUENCE</scope>
    <source>
        <strain evidence="2">PCC 7425</strain>
    </source>
</reference>
<evidence type="ECO:0000256" key="1">
    <source>
        <dbReference type="SAM" id="Phobius"/>
    </source>
</evidence>
<sequence>MKLSDKIEPTDHLQGRCPKVGIYDKWGKIMKSRLFVLYWPWLFLRMLGRYSLALLFLMVRLAGLEIVAYRERRQRQKSLKALPKS</sequence>
<feature type="transmembrane region" description="Helical" evidence="1">
    <location>
        <begin position="47"/>
        <end position="69"/>
    </location>
</feature>
<dbReference type="HOGENOM" id="CLU_2507124_0_0_3"/>
<keyword evidence="1" id="KW-0812">Transmembrane</keyword>
<dbReference type="AlphaFoldDB" id="B8HWS9"/>
<name>B8HWS9_CYAP4</name>